<gene>
    <name evidence="2" type="ORF">OCBIM_22035532mg</name>
</gene>
<feature type="transmembrane region" description="Helical" evidence="1">
    <location>
        <begin position="23"/>
        <end position="45"/>
    </location>
</feature>
<reference evidence="2" key="1">
    <citation type="submission" date="2015-07" db="EMBL/GenBank/DDBJ databases">
        <title>MeaNS - Measles Nucleotide Surveillance Program.</title>
        <authorList>
            <person name="Tran T."/>
            <person name="Druce J."/>
        </authorList>
    </citation>
    <scope>NUCLEOTIDE SEQUENCE</scope>
    <source>
        <strain evidence="2">UCB-OBI-ISO-001</strain>
        <tissue evidence="2">Gonad</tissue>
    </source>
</reference>
<accession>A0A0L8GCW4</accession>
<dbReference type="AlphaFoldDB" id="A0A0L8GCW4"/>
<evidence type="ECO:0000256" key="1">
    <source>
        <dbReference type="SAM" id="Phobius"/>
    </source>
</evidence>
<sequence length="157" mass="18010">MNFYCFTSSFFPMHRWEQYKYQISLRIFVGNTKILLPTYAICFIFKNMTMASTSLLVCLFVTVFVGLLATPTTANANWIAGAGYHGGYNHPIGLSDILLNIRPYVDTLVHTENPGITAYHIPHMNFVYNSNDQYPHYSGADYTYGNYPAENYPFVHY</sequence>
<name>A0A0L8GCW4_OCTBM</name>
<keyword evidence="1" id="KW-1133">Transmembrane helix</keyword>
<evidence type="ECO:0000313" key="2">
    <source>
        <dbReference type="EMBL" id="KOF74882.1"/>
    </source>
</evidence>
<proteinExistence type="predicted"/>
<keyword evidence="1" id="KW-0812">Transmembrane</keyword>
<dbReference type="EMBL" id="KQ422422">
    <property type="protein sequence ID" value="KOF74882.1"/>
    <property type="molecule type" value="Genomic_DNA"/>
</dbReference>
<keyword evidence="1" id="KW-0472">Membrane</keyword>
<protein>
    <submittedName>
        <fullName evidence="2">Uncharacterized protein</fullName>
    </submittedName>
</protein>
<feature type="transmembrane region" description="Helical" evidence="1">
    <location>
        <begin position="52"/>
        <end position="69"/>
    </location>
</feature>
<organism evidence="2">
    <name type="scientific">Octopus bimaculoides</name>
    <name type="common">California two-spotted octopus</name>
    <dbReference type="NCBI Taxonomy" id="37653"/>
    <lineage>
        <taxon>Eukaryota</taxon>
        <taxon>Metazoa</taxon>
        <taxon>Spiralia</taxon>
        <taxon>Lophotrochozoa</taxon>
        <taxon>Mollusca</taxon>
        <taxon>Cephalopoda</taxon>
        <taxon>Coleoidea</taxon>
        <taxon>Octopodiformes</taxon>
        <taxon>Octopoda</taxon>
        <taxon>Incirrata</taxon>
        <taxon>Octopodidae</taxon>
        <taxon>Octopus</taxon>
    </lineage>
</organism>